<dbReference type="InterPro" id="IPR047650">
    <property type="entry name" value="Transpos_IS110"/>
</dbReference>
<dbReference type="Proteomes" id="UP000270046">
    <property type="component" value="Chromosome"/>
</dbReference>
<dbReference type="EMBL" id="CP032869">
    <property type="protein sequence ID" value="AYL99028.1"/>
    <property type="molecule type" value="Genomic_DNA"/>
</dbReference>
<evidence type="ECO:0000259" key="2">
    <source>
        <dbReference type="Pfam" id="PF02371"/>
    </source>
</evidence>
<dbReference type="NCBIfam" id="NF033542">
    <property type="entry name" value="transpos_IS110"/>
    <property type="match status" value="1"/>
</dbReference>
<dbReference type="EMBL" id="CP032869">
    <property type="protein sequence ID" value="AYL94597.1"/>
    <property type="molecule type" value="Genomic_DNA"/>
</dbReference>
<dbReference type="OrthoDB" id="9815354at2"/>
<dbReference type="InterPro" id="IPR003346">
    <property type="entry name" value="Transposase_20"/>
</dbReference>
<protein>
    <submittedName>
        <fullName evidence="5">IS110 family transposase</fullName>
    </submittedName>
</protein>
<dbReference type="EMBL" id="CP032869">
    <property type="protein sequence ID" value="AYL98000.1"/>
    <property type="molecule type" value="Genomic_DNA"/>
</dbReference>
<dbReference type="GO" id="GO:0004803">
    <property type="term" value="F:transposase activity"/>
    <property type="evidence" value="ECO:0007669"/>
    <property type="project" value="InterPro"/>
</dbReference>
<proteinExistence type="predicted"/>
<evidence type="ECO:0000259" key="1">
    <source>
        <dbReference type="Pfam" id="PF01548"/>
    </source>
</evidence>
<dbReference type="KEGG" id="muh:HYN43_024090"/>
<evidence type="ECO:0000313" key="4">
    <source>
        <dbReference type="EMBL" id="AYL98000.1"/>
    </source>
</evidence>
<dbReference type="KEGG" id="muh:HYN43_023110"/>
<dbReference type="GO" id="GO:0003677">
    <property type="term" value="F:DNA binding"/>
    <property type="evidence" value="ECO:0007669"/>
    <property type="project" value="InterPro"/>
</dbReference>
<accession>A0A494VT99</accession>
<dbReference type="Pfam" id="PF01548">
    <property type="entry name" value="DEDD_Tnp_IS110"/>
    <property type="match status" value="1"/>
</dbReference>
<dbReference type="KEGG" id="muh:HYN43_028810"/>
<sequence>MAKETTFETVHQNVAGIDIGAEQIFVSPDGKEVVSFETFTSSYYACAVYLKERGVKKVAMEATGVYWIALYFLLEELGILVCLVNPKETKQVKGRKTDVRDCQWIQKLFSAGILRHSFIPQGKFMELRHLVRERLDIISMGSTYVNKMQKCLELMNIKLPEVLSQIHGTSGINMIKAILSGNRDSNYLLSLCDERIQKYKGEKVLKALEGRYNDTYLFMLEQNMQLWDIHQNQIKKIDGEISRLLDELSVDKEEVVTGKAKAVRHHAPKIPGLHATMARLYGVDLTSIPGINDYTALRLIGETGVDMSRFPTVKSFVNWLTLSPKSHRSGKMKKNVRGMPCNVAGQIFKQCAQSLLNSKNNAIGSFMRKLRGRKDSGIAIKAGARKLAIAYYNTLTKGTAYVEEGTKRYEDQLQRREMALLKKMAKKYNMQLSENQIAA</sequence>
<feature type="domain" description="Transposase IS110-like N-terminal" evidence="1">
    <location>
        <begin position="15"/>
        <end position="155"/>
    </location>
</feature>
<evidence type="ECO:0000313" key="3">
    <source>
        <dbReference type="EMBL" id="AYL94597.1"/>
    </source>
</evidence>
<dbReference type="PANTHER" id="PTHR33055">
    <property type="entry name" value="TRANSPOSASE FOR INSERTION SEQUENCE ELEMENT IS1111A"/>
    <property type="match status" value="1"/>
</dbReference>
<keyword evidence="7" id="KW-1185">Reference proteome</keyword>
<name>A0A494VT99_9SPHI</name>
<gene>
    <name evidence="3" type="ORF">HYN43_004475</name>
    <name evidence="4" type="ORF">HYN43_023110</name>
    <name evidence="5" type="ORF">HYN43_024090</name>
    <name evidence="6" type="ORF">HYN43_028810</name>
</gene>
<evidence type="ECO:0000313" key="6">
    <source>
        <dbReference type="EMBL" id="AYL99028.1"/>
    </source>
</evidence>
<dbReference type="InterPro" id="IPR002525">
    <property type="entry name" value="Transp_IS110-like_N"/>
</dbReference>
<reference evidence="5 7" key="1">
    <citation type="submission" date="2018-10" db="EMBL/GenBank/DDBJ databases">
        <title>Genome sequencing of Mucilaginibacter sp. HYN0043.</title>
        <authorList>
            <person name="Kim M."/>
            <person name="Yi H."/>
        </authorList>
    </citation>
    <scope>NUCLEOTIDE SEQUENCE [LARGE SCALE GENOMIC DNA]</scope>
    <source>
        <strain evidence="5 7">HYN0043</strain>
    </source>
</reference>
<dbReference type="GO" id="GO:0006313">
    <property type="term" value="P:DNA transposition"/>
    <property type="evidence" value="ECO:0007669"/>
    <property type="project" value="InterPro"/>
</dbReference>
<dbReference type="RefSeq" id="WP_119406282.1">
    <property type="nucleotide sequence ID" value="NZ_CP032869.1"/>
</dbReference>
<dbReference type="Pfam" id="PF02371">
    <property type="entry name" value="Transposase_20"/>
    <property type="match status" value="1"/>
</dbReference>
<dbReference type="PANTHER" id="PTHR33055:SF13">
    <property type="entry name" value="TRANSPOSASE"/>
    <property type="match status" value="1"/>
</dbReference>
<evidence type="ECO:0000313" key="7">
    <source>
        <dbReference type="Proteomes" id="UP000270046"/>
    </source>
</evidence>
<organism evidence="5 7">
    <name type="scientific">Mucilaginibacter celer</name>
    <dbReference type="NCBI Taxonomy" id="2305508"/>
    <lineage>
        <taxon>Bacteria</taxon>
        <taxon>Pseudomonadati</taxon>
        <taxon>Bacteroidota</taxon>
        <taxon>Sphingobacteriia</taxon>
        <taxon>Sphingobacteriales</taxon>
        <taxon>Sphingobacteriaceae</taxon>
        <taxon>Mucilaginibacter</taxon>
    </lineage>
</organism>
<evidence type="ECO:0000313" key="5">
    <source>
        <dbReference type="EMBL" id="AYL98174.1"/>
    </source>
</evidence>
<dbReference type="KEGG" id="muh:HYN43_004475"/>
<feature type="domain" description="Transposase IS116/IS110/IS902 C-terminal" evidence="2">
    <location>
        <begin position="285"/>
        <end position="341"/>
    </location>
</feature>
<dbReference type="AlphaFoldDB" id="A0A494VT99"/>
<dbReference type="EMBL" id="CP032869">
    <property type="protein sequence ID" value="AYL98174.1"/>
    <property type="molecule type" value="Genomic_DNA"/>
</dbReference>